<dbReference type="RefSeq" id="WP_122823755.1">
    <property type="nucleotide sequence ID" value="NZ_CP033325.1"/>
</dbReference>
<comment type="subcellular location">
    <subcellularLocation>
        <location evidence="1">Cell membrane</location>
        <topology evidence="1">Peripheral membrane protein</topology>
    </subcellularLocation>
</comment>
<comment type="caution">
    <text evidence="7">The sequence shown here is derived from an EMBL/GenBank/DDBJ whole genome shotgun (WGS) entry which is preliminary data.</text>
</comment>
<dbReference type="Gene3D" id="3.40.50.300">
    <property type="entry name" value="P-loop containing nucleotide triphosphate hydrolases"/>
    <property type="match status" value="1"/>
</dbReference>
<evidence type="ECO:0000256" key="3">
    <source>
        <dbReference type="ARBA" id="ARBA00022741"/>
    </source>
</evidence>
<gene>
    <name evidence="7" type="ORF">ACFO3F_08525</name>
</gene>
<dbReference type="PANTHER" id="PTHR42711">
    <property type="entry name" value="ABC TRANSPORTER ATP-BINDING PROTEIN"/>
    <property type="match status" value="1"/>
</dbReference>
<keyword evidence="3" id="KW-0547">Nucleotide-binding</keyword>
<keyword evidence="4 7" id="KW-0067">ATP-binding</keyword>
<dbReference type="InterPro" id="IPR050763">
    <property type="entry name" value="ABC_transporter_ATP-binding"/>
</dbReference>
<feature type="domain" description="ABC transporter" evidence="6">
    <location>
        <begin position="5"/>
        <end position="238"/>
    </location>
</feature>
<proteinExistence type="predicted"/>
<organism evidence="7 8">
    <name type="scientific">Georgenia faecalis</name>
    <dbReference type="NCBI Taxonomy" id="2483799"/>
    <lineage>
        <taxon>Bacteria</taxon>
        <taxon>Bacillati</taxon>
        <taxon>Actinomycetota</taxon>
        <taxon>Actinomycetes</taxon>
        <taxon>Micrococcales</taxon>
        <taxon>Bogoriellaceae</taxon>
        <taxon>Georgenia</taxon>
    </lineage>
</organism>
<dbReference type="PANTHER" id="PTHR42711:SF19">
    <property type="entry name" value="DOXORUBICIN RESISTANCE ATP-BINDING PROTEIN DRRA"/>
    <property type="match status" value="1"/>
</dbReference>
<dbReference type="InterPro" id="IPR003439">
    <property type="entry name" value="ABC_transporter-like_ATP-bd"/>
</dbReference>
<accession>A0ABV9DA96</accession>
<dbReference type="InterPro" id="IPR003593">
    <property type="entry name" value="AAA+_ATPase"/>
</dbReference>
<dbReference type="SMART" id="SM00382">
    <property type="entry name" value="AAA"/>
    <property type="match status" value="1"/>
</dbReference>
<dbReference type="PROSITE" id="PS00211">
    <property type="entry name" value="ABC_TRANSPORTER_1"/>
    <property type="match status" value="1"/>
</dbReference>
<protein>
    <submittedName>
        <fullName evidence="7">ATP-binding cassette domain-containing protein</fullName>
    </submittedName>
</protein>
<dbReference type="InterPro" id="IPR017871">
    <property type="entry name" value="ABC_transporter-like_CS"/>
</dbReference>
<dbReference type="SUPFAM" id="SSF52540">
    <property type="entry name" value="P-loop containing nucleoside triphosphate hydrolases"/>
    <property type="match status" value="1"/>
</dbReference>
<evidence type="ECO:0000256" key="1">
    <source>
        <dbReference type="ARBA" id="ARBA00004202"/>
    </source>
</evidence>
<evidence type="ECO:0000256" key="4">
    <source>
        <dbReference type="ARBA" id="ARBA00022840"/>
    </source>
</evidence>
<evidence type="ECO:0000313" key="8">
    <source>
        <dbReference type="Proteomes" id="UP001595955"/>
    </source>
</evidence>
<dbReference type="PROSITE" id="PS50893">
    <property type="entry name" value="ABC_TRANSPORTER_2"/>
    <property type="match status" value="1"/>
</dbReference>
<name>A0ABV9DA96_9MICO</name>
<evidence type="ECO:0000256" key="5">
    <source>
        <dbReference type="ARBA" id="ARBA00023251"/>
    </source>
</evidence>
<evidence type="ECO:0000313" key="7">
    <source>
        <dbReference type="EMBL" id="MFC4555291.1"/>
    </source>
</evidence>
<evidence type="ECO:0000256" key="2">
    <source>
        <dbReference type="ARBA" id="ARBA00022448"/>
    </source>
</evidence>
<keyword evidence="2" id="KW-0813">Transport</keyword>
<dbReference type="Proteomes" id="UP001595955">
    <property type="component" value="Unassembled WGS sequence"/>
</dbReference>
<sequence length="319" mass="33381">MALAIDVAGVSKLYGGERSPVGLRHLDMAVREGEVVALIGPNGAGKTTTVRGLATLLRFDGGSARVAGHDVSADPGRVRQAIGLVGQSAAVDQHLSARQNLVFFGRLRGLRRPEAHARAAQLLEGLGLEDAADKPALRLSGGMRRRLDVAVSLVVRPAVVFVDEPTTGLDPAARRDLWARLRALVREGTTVLLTTQYLEEADALADQVVLLAHGEVVARGTADELKRLVGPATVRMAFASPADTSAAHDALAGTVDGVQPDADGSSLTYPVRGSATSTEGVLRLAEAGIAPLEVEVRRPTLDDVFLTLTGSPATGRIPR</sequence>
<dbReference type="Pfam" id="PF00005">
    <property type="entry name" value="ABC_tran"/>
    <property type="match status" value="1"/>
</dbReference>
<dbReference type="EMBL" id="JBHSGF010000005">
    <property type="protein sequence ID" value="MFC4555291.1"/>
    <property type="molecule type" value="Genomic_DNA"/>
</dbReference>
<dbReference type="InterPro" id="IPR027417">
    <property type="entry name" value="P-loop_NTPase"/>
</dbReference>
<reference evidence="8" key="1">
    <citation type="journal article" date="2019" name="Int. J. Syst. Evol. Microbiol.">
        <title>The Global Catalogue of Microorganisms (GCM) 10K type strain sequencing project: providing services to taxonomists for standard genome sequencing and annotation.</title>
        <authorList>
            <consortium name="The Broad Institute Genomics Platform"/>
            <consortium name="The Broad Institute Genome Sequencing Center for Infectious Disease"/>
            <person name="Wu L."/>
            <person name="Ma J."/>
        </authorList>
    </citation>
    <scope>NUCLEOTIDE SEQUENCE [LARGE SCALE GENOMIC DNA]</scope>
    <source>
        <strain evidence="8">JCM 3369</strain>
    </source>
</reference>
<keyword evidence="8" id="KW-1185">Reference proteome</keyword>
<dbReference type="GO" id="GO:0005524">
    <property type="term" value="F:ATP binding"/>
    <property type="evidence" value="ECO:0007669"/>
    <property type="project" value="UniProtKB-KW"/>
</dbReference>
<keyword evidence="5" id="KW-0046">Antibiotic resistance</keyword>
<evidence type="ECO:0000259" key="6">
    <source>
        <dbReference type="PROSITE" id="PS50893"/>
    </source>
</evidence>